<dbReference type="Proteomes" id="UP000053558">
    <property type="component" value="Unassembled WGS sequence"/>
</dbReference>
<protein>
    <recommendedName>
        <fullName evidence="4">F-box domain-containing protein</fullName>
    </recommendedName>
</protein>
<organism evidence="2 3">
    <name type="scientific">Coniophora puteana (strain RWD-64-598)</name>
    <name type="common">Brown rot fungus</name>
    <dbReference type="NCBI Taxonomy" id="741705"/>
    <lineage>
        <taxon>Eukaryota</taxon>
        <taxon>Fungi</taxon>
        <taxon>Dikarya</taxon>
        <taxon>Basidiomycota</taxon>
        <taxon>Agaricomycotina</taxon>
        <taxon>Agaricomycetes</taxon>
        <taxon>Agaricomycetidae</taxon>
        <taxon>Boletales</taxon>
        <taxon>Coniophorineae</taxon>
        <taxon>Coniophoraceae</taxon>
        <taxon>Coniophora</taxon>
    </lineage>
</organism>
<dbReference type="GeneID" id="19206088"/>
<keyword evidence="1" id="KW-1133">Transmembrane helix</keyword>
<dbReference type="RefSeq" id="XP_007773547.1">
    <property type="nucleotide sequence ID" value="XM_007775357.1"/>
</dbReference>
<evidence type="ECO:0000313" key="2">
    <source>
        <dbReference type="EMBL" id="EIW76306.1"/>
    </source>
</evidence>
<proteinExistence type="predicted"/>
<feature type="transmembrane region" description="Helical" evidence="1">
    <location>
        <begin position="6"/>
        <end position="26"/>
    </location>
</feature>
<dbReference type="OrthoDB" id="3001771at2759"/>
<gene>
    <name evidence="2" type="ORF">CONPUDRAFT_168872</name>
</gene>
<name>A0A5M3MBB6_CONPW</name>
<evidence type="ECO:0008006" key="4">
    <source>
        <dbReference type="Google" id="ProtNLM"/>
    </source>
</evidence>
<dbReference type="AlphaFoldDB" id="A0A5M3MBB6"/>
<accession>A0A5M3MBB6</accession>
<comment type="caution">
    <text evidence="2">The sequence shown here is derived from an EMBL/GenBank/DDBJ whole genome shotgun (WGS) entry which is preliminary data.</text>
</comment>
<evidence type="ECO:0000313" key="3">
    <source>
        <dbReference type="Proteomes" id="UP000053558"/>
    </source>
</evidence>
<sequence>MMTRDQALPPIMLLPAEILLMIFYWASRRRVKHSRFALMTTRENEEARNSWYTAATSQQLAFVCGRWRDVLAMREVYWKSLNITIDGETFISSIIKTFFAASRDNTIRVTVAPRDLTSRSLTPDEEQERLVLIMKHMAPHLGRLFRLNIHTFYRSTVVNISRFFNAAVMSKLSELRLVSQDTDDTAHLNCSALQFPRIRSLHTDARSFVDLMKAGVATSELLTSSDDYDFFNFSITKFRPKEASSAPTATELFEALRLVDAQRHLNLEIHDIALACEDYVPQRPLLANLYSLEVYDLEGPAFSAICNSLDSHDVDGASVVRCEAERCGFIFCGELHVAGVRSSCSLLRMVQDWEGIKLIIEDCEGFDDWFLGSLAFCSERHSQRFACPELACLEITGCTFSASALQRMCEMRLQFWRTGGADEDEFDHLTSVGVSDGPKLDEGLRHWFEENLETFTWEEKQM</sequence>
<keyword evidence="3" id="KW-1185">Reference proteome</keyword>
<keyword evidence="1" id="KW-0812">Transmembrane</keyword>
<dbReference type="KEGG" id="cput:CONPUDRAFT_168872"/>
<keyword evidence="1" id="KW-0472">Membrane</keyword>
<dbReference type="EMBL" id="JH711586">
    <property type="protein sequence ID" value="EIW76306.1"/>
    <property type="molecule type" value="Genomic_DNA"/>
</dbReference>
<reference evidence="3" key="1">
    <citation type="journal article" date="2012" name="Science">
        <title>The Paleozoic origin of enzymatic lignin decomposition reconstructed from 31 fungal genomes.</title>
        <authorList>
            <person name="Floudas D."/>
            <person name="Binder M."/>
            <person name="Riley R."/>
            <person name="Barry K."/>
            <person name="Blanchette R.A."/>
            <person name="Henrissat B."/>
            <person name="Martinez A.T."/>
            <person name="Otillar R."/>
            <person name="Spatafora J.W."/>
            <person name="Yadav J.S."/>
            <person name="Aerts A."/>
            <person name="Benoit I."/>
            <person name="Boyd A."/>
            <person name="Carlson A."/>
            <person name="Copeland A."/>
            <person name="Coutinho P.M."/>
            <person name="de Vries R.P."/>
            <person name="Ferreira P."/>
            <person name="Findley K."/>
            <person name="Foster B."/>
            <person name="Gaskell J."/>
            <person name="Glotzer D."/>
            <person name="Gorecki P."/>
            <person name="Heitman J."/>
            <person name="Hesse C."/>
            <person name="Hori C."/>
            <person name="Igarashi K."/>
            <person name="Jurgens J.A."/>
            <person name="Kallen N."/>
            <person name="Kersten P."/>
            <person name="Kohler A."/>
            <person name="Kuees U."/>
            <person name="Kumar T.K.A."/>
            <person name="Kuo A."/>
            <person name="LaButti K."/>
            <person name="Larrondo L.F."/>
            <person name="Lindquist E."/>
            <person name="Ling A."/>
            <person name="Lombard V."/>
            <person name="Lucas S."/>
            <person name="Lundell T."/>
            <person name="Martin R."/>
            <person name="McLaughlin D.J."/>
            <person name="Morgenstern I."/>
            <person name="Morin E."/>
            <person name="Murat C."/>
            <person name="Nagy L.G."/>
            <person name="Nolan M."/>
            <person name="Ohm R.A."/>
            <person name="Patyshakuliyeva A."/>
            <person name="Rokas A."/>
            <person name="Ruiz-Duenas F.J."/>
            <person name="Sabat G."/>
            <person name="Salamov A."/>
            <person name="Samejima M."/>
            <person name="Schmutz J."/>
            <person name="Slot J.C."/>
            <person name="St John F."/>
            <person name="Stenlid J."/>
            <person name="Sun H."/>
            <person name="Sun S."/>
            <person name="Syed K."/>
            <person name="Tsang A."/>
            <person name="Wiebenga A."/>
            <person name="Young D."/>
            <person name="Pisabarro A."/>
            <person name="Eastwood D.C."/>
            <person name="Martin F."/>
            <person name="Cullen D."/>
            <person name="Grigoriev I.V."/>
            <person name="Hibbett D.S."/>
        </authorList>
    </citation>
    <scope>NUCLEOTIDE SEQUENCE [LARGE SCALE GENOMIC DNA]</scope>
    <source>
        <strain evidence="3">RWD-64-598 SS2</strain>
    </source>
</reference>
<evidence type="ECO:0000256" key="1">
    <source>
        <dbReference type="SAM" id="Phobius"/>
    </source>
</evidence>